<feature type="domain" description="AB hydrolase-1" evidence="2">
    <location>
        <begin position="25"/>
        <end position="270"/>
    </location>
</feature>
<dbReference type="Pfam" id="PF00561">
    <property type="entry name" value="Abhydrolase_1"/>
    <property type="match status" value="1"/>
</dbReference>
<reference evidence="3 4" key="1">
    <citation type="submission" date="2024-03" db="EMBL/GenBank/DDBJ databases">
        <title>Chitinophaga caseinilytica sp. nov., a casein hydrolysing bacterium isolated from forest soil.</title>
        <authorList>
            <person name="Lee D.S."/>
            <person name="Han D.M."/>
            <person name="Baek J.H."/>
            <person name="Choi D.G."/>
            <person name="Jeon J.H."/>
            <person name="Jeon C.O."/>
        </authorList>
    </citation>
    <scope>NUCLEOTIDE SEQUENCE [LARGE SCALE GENOMIC DNA]</scope>
    <source>
        <strain evidence="3 4">KACC 19118</strain>
    </source>
</reference>
<dbReference type="Gene3D" id="3.40.50.1820">
    <property type="entry name" value="alpha/beta hydrolase"/>
    <property type="match status" value="1"/>
</dbReference>
<protein>
    <submittedName>
        <fullName evidence="3">Alpha/beta hydrolase</fullName>
    </submittedName>
</protein>
<evidence type="ECO:0000259" key="2">
    <source>
        <dbReference type="Pfam" id="PF00561"/>
    </source>
</evidence>
<organism evidence="3 4">
    <name type="scientific">Chitinophaga caseinilytica</name>
    <dbReference type="NCBI Taxonomy" id="2267521"/>
    <lineage>
        <taxon>Bacteria</taxon>
        <taxon>Pseudomonadati</taxon>
        <taxon>Bacteroidota</taxon>
        <taxon>Chitinophagia</taxon>
        <taxon>Chitinophagales</taxon>
        <taxon>Chitinophagaceae</taxon>
        <taxon>Chitinophaga</taxon>
    </lineage>
</organism>
<evidence type="ECO:0000313" key="4">
    <source>
        <dbReference type="Proteomes" id="UP001449657"/>
    </source>
</evidence>
<sequence>MTHHHTVNINGQDIFYREAGDRRNPAIVLLHGFPTSSFMFRNLIPALEDKYYLVAPDFPGFGQSSMPAVHEYAYTFDNLSHTIDAFLGAIGLEKYSLYVMDYGAPVGFRIAARHPEKVEGLIVQNGNAYVEGMEDGFWAPIKKYWTSPEDPASIAGASVMTAPASTRWQYEDGVKDLSLVSPDTWTHDQALLDRPGNGDIQLALFFDYQNNPPLYPGWQAYFRTWQPPALVVWGKNDQIFVESGAHPYKRDLQNVDFHLLDTGHFALETHLPQIATLIDRFMEREVAPKYNRA</sequence>
<dbReference type="EMBL" id="CP150096">
    <property type="protein sequence ID" value="WZN48321.1"/>
    <property type="molecule type" value="Genomic_DNA"/>
</dbReference>
<gene>
    <name evidence="3" type="ORF">WJU22_09045</name>
</gene>
<evidence type="ECO:0000256" key="1">
    <source>
        <dbReference type="ARBA" id="ARBA00022801"/>
    </source>
</evidence>
<dbReference type="InterPro" id="IPR000073">
    <property type="entry name" value="AB_hydrolase_1"/>
</dbReference>
<accession>A0ABZ2Z7V6</accession>
<evidence type="ECO:0000313" key="3">
    <source>
        <dbReference type="EMBL" id="WZN48321.1"/>
    </source>
</evidence>
<dbReference type="PANTHER" id="PTHR42977:SF3">
    <property type="entry name" value="AB HYDROLASE-1 DOMAIN-CONTAINING PROTEIN"/>
    <property type="match status" value="1"/>
</dbReference>
<keyword evidence="1 3" id="KW-0378">Hydrolase</keyword>
<dbReference type="PRINTS" id="PR00111">
    <property type="entry name" value="ABHYDROLASE"/>
</dbReference>
<keyword evidence="4" id="KW-1185">Reference proteome</keyword>
<name>A0ABZ2Z7V6_9BACT</name>
<proteinExistence type="predicted"/>
<dbReference type="RefSeq" id="WP_341842916.1">
    <property type="nucleotide sequence ID" value="NZ_CP149792.1"/>
</dbReference>
<dbReference type="SUPFAM" id="SSF53474">
    <property type="entry name" value="alpha/beta-Hydrolases"/>
    <property type="match status" value="1"/>
</dbReference>
<dbReference type="InterPro" id="IPR029058">
    <property type="entry name" value="AB_hydrolase_fold"/>
</dbReference>
<dbReference type="PANTHER" id="PTHR42977">
    <property type="entry name" value="HYDROLASE-RELATED"/>
    <property type="match status" value="1"/>
</dbReference>
<dbReference type="GO" id="GO:0016787">
    <property type="term" value="F:hydrolase activity"/>
    <property type="evidence" value="ECO:0007669"/>
    <property type="project" value="UniProtKB-KW"/>
</dbReference>
<dbReference type="Proteomes" id="UP001449657">
    <property type="component" value="Chromosome"/>
</dbReference>
<dbReference type="InterPro" id="IPR051340">
    <property type="entry name" value="Haloalkane_dehalogenase"/>
</dbReference>